<evidence type="ECO:0000313" key="2">
    <source>
        <dbReference type="Proteomes" id="UP000019591"/>
    </source>
</evidence>
<organism evidence="1 2">
    <name type="scientific">Peptoclostridium acidaminophilum DSM 3953</name>
    <dbReference type="NCBI Taxonomy" id="1286171"/>
    <lineage>
        <taxon>Bacteria</taxon>
        <taxon>Bacillati</taxon>
        <taxon>Bacillota</taxon>
        <taxon>Clostridia</taxon>
        <taxon>Peptostreptococcales</taxon>
        <taxon>Peptoclostridiaceae</taxon>
        <taxon>Peptoclostridium</taxon>
    </lineage>
</organism>
<dbReference type="HOGENOM" id="CLU_3328017_0_0_9"/>
<evidence type="ECO:0000313" key="1">
    <source>
        <dbReference type="EMBL" id="AHM56561.1"/>
    </source>
</evidence>
<sequence>MRSRLRKYVENEKTGETRFFLKGNHKSRLNTFPCNCKI</sequence>
<keyword evidence="2" id="KW-1185">Reference proteome</keyword>
<proteinExistence type="predicted"/>
<dbReference type="AlphaFoldDB" id="W8U6L5"/>
<accession>W8U6L5</accession>
<name>W8U6L5_PEPAC</name>
<protein>
    <submittedName>
        <fullName evidence="1">Uncharacterized protein</fullName>
    </submittedName>
</protein>
<gene>
    <name evidence="1" type="ORF">EAL2_c12660</name>
</gene>
<reference evidence="1 2" key="1">
    <citation type="journal article" date="2014" name="Genome Announc.">
        <title>Complete Genome Sequence of Amino Acid-Utilizing Eubacterium acidaminophilum al-2 (DSM 3953).</title>
        <authorList>
            <person name="Poehlein A."/>
            <person name="Andreesen J.R."/>
            <person name="Daniel R."/>
        </authorList>
    </citation>
    <scope>NUCLEOTIDE SEQUENCE [LARGE SCALE GENOMIC DNA]</scope>
    <source>
        <strain evidence="1 2">DSM 3953</strain>
    </source>
</reference>
<dbReference type="KEGG" id="eac:EAL2_c12660"/>
<dbReference type="PATRIC" id="fig|1286171.3.peg.1215"/>
<dbReference type="Proteomes" id="UP000019591">
    <property type="component" value="Chromosome"/>
</dbReference>
<dbReference type="EMBL" id="CP007452">
    <property type="protein sequence ID" value="AHM56561.1"/>
    <property type="molecule type" value="Genomic_DNA"/>
</dbReference>
<dbReference type="STRING" id="1286171.EAL2_c12660"/>